<feature type="signal peptide" evidence="1">
    <location>
        <begin position="1"/>
        <end position="18"/>
    </location>
</feature>
<evidence type="ECO:0000313" key="2">
    <source>
        <dbReference type="EMBL" id="QDO85160.1"/>
    </source>
</evidence>
<protein>
    <submittedName>
        <fullName evidence="2">Uncharacterized protein</fullName>
    </submittedName>
</protein>
<dbReference type="EMBL" id="CP041614">
    <property type="protein sequence ID" value="QDO85160.1"/>
    <property type="molecule type" value="Genomic_DNA"/>
</dbReference>
<reference evidence="2 3" key="1">
    <citation type="submission" date="2019-07" db="EMBL/GenBank/DDBJ databases">
        <title>Shewanella sp. YLB-06 whole genomic sequence.</title>
        <authorList>
            <person name="Yu L."/>
        </authorList>
    </citation>
    <scope>NUCLEOTIDE SEQUENCE [LARGE SCALE GENOMIC DNA]</scope>
    <source>
        <strain evidence="2 3">YLB-06</strain>
    </source>
</reference>
<feature type="chain" id="PRO_5046758565" evidence="1">
    <location>
        <begin position="19"/>
        <end position="156"/>
    </location>
</feature>
<accession>A0ABX5X1E0</accession>
<name>A0ABX5X1E0_9GAMM</name>
<proteinExistence type="predicted"/>
<sequence length="156" mass="17768">MKTLAITLLAFTSISASAASLDSSNIDLEIFNKSMSQLEQVDIKDNIYISTASTQFDDITRETEYMYEFTSIDRVSNKQAFEMKLNKAKSYYIYGISGLKNLTSSVSKRLSKDKPDYFSASLLQGNKYYNGFSEYIAKVTEYSQALPQFLIKIKMR</sequence>
<evidence type="ECO:0000313" key="3">
    <source>
        <dbReference type="Proteomes" id="UP000315947"/>
    </source>
</evidence>
<gene>
    <name evidence="2" type="ORF">FM037_20370</name>
</gene>
<evidence type="ECO:0000256" key="1">
    <source>
        <dbReference type="SAM" id="SignalP"/>
    </source>
</evidence>
<dbReference type="Proteomes" id="UP000315947">
    <property type="component" value="Chromosome"/>
</dbReference>
<keyword evidence="3" id="KW-1185">Reference proteome</keyword>
<dbReference type="RefSeq" id="WP_144047505.1">
    <property type="nucleotide sequence ID" value="NZ_CP041614.1"/>
</dbReference>
<keyword evidence="1" id="KW-0732">Signal</keyword>
<organism evidence="2 3">
    <name type="scientific">Shewanella psychropiezotolerans</name>
    <dbReference type="NCBI Taxonomy" id="2593655"/>
    <lineage>
        <taxon>Bacteria</taxon>
        <taxon>Pseudomonadati</taxon>
        <taxon>Pseudomonadota</taxon>
        <taxon>Gammaproteobacteria</taxon>
        <taxon>Alteromonadales</taxon>
        <taxon>Shewanellaceae</taxon>
        <taxon>Shewanella</taxon>
    </lineage>
</organism>